<sequence>MLAHISPYKCTKHTEKLITYQYANIIALTNEDIATDQVKNRYIFCHQIRPDRGFVKDNCAYSGHSRESNAVTVPNGNWPQGY</sequence>
<protein>
    <submittedName>
        <fullName evidence="1">Uncharacterized protein</fullName>
    </submittedName>
</protein>
<dbReference type="Proteomes" id="UP001181693">
    <property type="component" value="Unassembled WGS sequence"/>
</dbReference>
<dbReference type="AlphaFoldDB" id="A0AAV3B4X0"/>
<dbReference type="EMBL" id="DYDO01000001">
    <property type="protein sequence ID" value="DBA32481.1"/>
    <property type="molecule type" value="Genomic_DNA"/>
</dbReference>
<organism evidence="1 2">
    <name type="scientific">Pyxicephalus adspersus</name>
    <name type="common">African bullfrog</name>
    <dbReference type="NCBI Taxonomy" id="30357"/>
    <lineage>
        <taxon>Eukaryota</taxon>
        <taxon>Metazoa</taxon>
        <taxon>Chordata</taxon>
        <taxon>Craniata</taxon>
        <taxon>Vertebrata</taxon>
        <taxon>Euteleostomi</taxon>
        <taxon>Amphibia</taxon>
        <taxon>Batrachia</taxon>
        <taxon>Anura</taxon>
        <taxon>Neobatrachia</taxon>
        <taxon>Ranoidea</taxon>
        <taxon>Pyxicephalidae</taxon>
        <taxon>Pyxicephalinae</taxon>
        <taxon>Pyxicephalus</taxon>
    </lineage>
</organism>
<reference evidence="1" key="1">
    <citation type="thesis" date="2020" institute="ProQuest LLC" country="789 East Eisenhower Parkway, Ann Arbor, MI, USA">
        <title>Comparative Genomics and Chromosome Evolution.</title>
        <authorList>
            <person name="Mudd A.B."/>
        </authorList>
    </citation>
    <scope>NUCLEOTIDE SEQUENCE</scope>
    <source>
        <strain evidence="1">1538</strain>
        <tissue evidence="1">Blood</tissue>
    </source>
</reference>
<keyword evidence="2" id="KW-1185">Reference proteome</keyword>
<name>A0AAV3B4X0_PYXAD</name>
<accession>A0AAV3B4X0</accession>
<proteinExistence type="predicted"/>
<comment type="caution">
    <text evidence="1">The sequence shown here is derived from an EMBL/GenBank/DDBJ whole genome shotgun (WGS) entry which is preliminary data.</text>
</comment>
<evidence type="ECO:0000313" key="2">
    <source>
        <dbReference type="Proteomes" id="UP001181693"/>
    </source>
</evidence>
<gene>
    <name evidence="1" type="ORF">GDO54_000271</name>
</gene>
<evidence type="ECO:0000313" key="1">
    <source>
        <dbReference type="EMBL" id="DBA32481.1"/>
    </source>
</evidence>